<keyword evidence="2" id="KW-1185">Reference proteome</keyword>
<dbReference type="Proteomes" id="UP000263833">
    <property type="component" value="Unassembled WGS sequence"/>
</dbReference>
<sequence>MMASAALIAQSTVAFAETPGSVRDLVGARAAGGESTLEDRGFTLHHGTTKNDSKIGYWWNPNTKECVSVTTYDGKFESINKVSGSDCGQRSNKNDAGVAVAVGAAAILGAIALSHKSDHHNDRNHYNDSQREAEYERGYRDGLYNHAYHNYGRSDAYSDGFSAGVEQRGHETSYRNNNHYSGGYAANVYVGDLNGQTRDYATSQLMSRGFMMRDDKRTDDGRYRTFWNGSSKQCLVMVSRNGYVSSLDHVSKSTCRD</sequence>
<comment type="caution">
    <text evidence="1">The sequence shown here is derived from an EMBL/GenBank/DDBJ whole genome shotgun (WGS) entry which is preliminary data.</text>
</comment>
<gene>
    <name evidence="1" type="ORF">DXH95_10670</name>
</gene>
<proteinExistence type="predicted"/>
<evidence type="ECO:0000313" key="2">
    <source>
        <dbReference type="Proteomes" id="UP000263833"/>
    </source>
</evidence>
<organism evidence="1 2">
    <name type="scientific">Sphingorhabdus pulchriflava</name>
    <dbReference type="NCBI Taxonomy" id="2292257"/>
    <lineage>
        <taxon>Bacteria</taxon>
        <taxon>Pseudomonadati</taxon>
        <taxon>Pseudomonadota</taxon>
        <taxon>Alphaproteobacteria</taxon>
        <taxon>Sphingomonadales</taxon>
        <taxon>Sphingomonadaceae</taxon>
        <taxon>Sphingorhabdus</taxon>
    </lineage>
</organism>
<reference evidence="2" key="1">
    <citation type="submission" date="2018-08" db="EMBL/GenBank/DDBJ databases">
        <authorList>
            <person name="Kim S.-J."/>
            <person name="Jung G.-Y."/>
        </authorList>
    </citation>
    <scope>NUCLEOTIDE SEQUENCE [LARGE SCALE GENOMIC DNA]</scope>
    <source>
        <strain evidence="2">GY_G</strain>
    </source>
</reference>
<accession>A0A371B4J5</accession>
<dbReference type="EMBL" id="QRGP01000002">
    <property type="protein sequence ID" value="RDV02437.1"/>
    <property type="molecule type" value="Genomic_DNA"/>
</dbReference>
<protein>
    <submittedName>
        <fullName evidence="1">Uncharacterized protein</fullName>
    </submittedName>
</protein>
<name>A0A371B4J5_9SPHN</name>
<evidence type="ECO:0000313" key="1">
    <source>
        <dbReference type="EMBL" id="RDV02437.1"/>
    </source>
</evidence>
<dbReference type="AlphaFoldDB" id="A0A371B4J5"/>